<reference evidence="2 3" key="1">
    <citation type="submission" date="2014-04" db="EMBL/GenBank/DDBJ databases">
        <title>Genome assembly of Hyalangium minutum DSM 14724.</title>
        <authorList>
            <person name="Sharma G."/>
            <person name="Subramanian S."/>
        </authorList>
    </citation>
    <scope>NUCLEOTIDE SEQUENCE [LARGE SCALE GENOMIC DNA]</scope>
    <source>
        <strain evidence="2 3">DSM 14724</strain>
    </source>
</reference>
<sequence>MGGHIIQHRHGQLPPRGDSPRGIPAASPPGVQPSASVAPGSIHQQTGPPPEGLSDDGSWTSGSPGRAALRPGQILACNDTGS</sequence>
<organism evidence="2 3">
    <name type="scientific">Hyalangium minutum</name>
    <dbReference type="NCBI Taxonomy" id="394096"/>
    <lineage>
        <taxon>Bacteria</taxon>
        <taxon>Pseudomonadati</taxon>
        <taxon>Myxococcota</taxon>
        <taxon>Myxococcia</taxon>
        <taxon>Myxococcales</taxon>
        <taxon>Cystobacterineae</taxon>
        <taxon>Archangiaceae</taxon>
        <taxon>Hyalangium</taxon>
    </lineage>
</organism>
<evidence type="ECO:0000313" key="2">
    <source>
        <dbReference type="EMBL" id="KFE71298.1"/>
    </source>
</evidence>
<proteinExistence type="predicted"/>
<keyword evidence="3" id="KW-1185">Reference proteome</keyword>
<feature type="region of interest" description="Disordered" evidence="1">
    <location>
        <begin position="1"/>
        <end position="82"/>
    </location>
</feature>
<comment type="caution">
    <text evidence="2">The sequence shown here is derived from an EMBL/GenBank/DDBJ whole genome shotgun (WGS) entry which is preliminary data.</text>
</comment>
<accession>A0A085WUD5</accession>
<protein>
    <submittedName>
        <fullName evidence="2">Uncharacterized protein</fullName>
    </submittedName>
</protein>
<dbReference type="STRING" id="394096.DB31_3428"/>
<name>A0A085WUD5_9BACT</name>
<evidence type="ECO:0000313" key="3">
    <source>
        <dbReference type="Proteomes" id="UP000028725"/>
    </source>
</evidence>
<dbReference type="EMBL" id="JMCB01000002">
    <property type="protein sequence ID" value="KFE71298.1"/>
    <property type="molecule type" value="Genomic_DNA"/>
</dbReference>
<evidence type="ECO:0000256" key="1">
    <source>
        <dbReference type="SAM" id="MobiDB-lite"/>
    </source>
</evidence>
<gene>
    <name evidence="2" type="ORF">DB31_3428</name>
</gene>
<dbReference type="AlphaFoldDB" id="A0A085WUD5"/>
<feature type="compositionally biased region" description="Basic residues" evidence="1">
    <location>
        <begin position="1"/>
        <end position="11"/>
    </location>
</feature>
<dbReference type="Proteomes" id="UP000028725">
    <property type="component" value="Unassembled WGS sequence"/>
</dbReference>